<name>A0ABQ5HF15_9ASTR</name>
<keyword evidence="2" id="KW-1185">Reference proteome</keyword>
<evidence type="ECO:0000313" key="2">
    <source>
        <dbReference type="Proteomes" id="UP001151760"/>
    </source>
</evidence>
<sequence length="151" mass="16571">MENVTFGIYVRLEFQKLVKTGSSSMLLKASASLMSRKSLSFKRSLALLATKDGLQIGSLVFGLFLELNPSLPSTNGGGWMSSELGSSVSFVTSLSFFRTTGGRNWRSIVLQRPPLRRGNCLVFAFPRIGMVLLVKELELARLVGVITLHET</sequence>
<dbReference type="Proteomes" id="UP001151760">
    <property type="component" value="Unassembled WGS sequence"/>
</dbReference>
<accession>A0ABQ5HF15</accession>
<evidence type="ECO:0000313" key="1">
    <source>
        <dbReference type="EMBL" id="GJT86458.1"/>
    </source>
</evidence>
<protein>
    <submittedName>
        <fullName evidence="1">Uncharacterized protein</fullName>
    </submittedName>
</protein>
<reference evidence="1" key="2">
    <citation type="submission" date="2022-01" db="EMBL/GenBank/DDBJ databases">
        <authorList>
            <person name="Yamashiro T."/>
            <person name="Shiraishi A."/>
            <person name="Satake H."/>
            <person name="Nakayama K."/>
        </authorList>
    </citation>
    <scope>NUCLEOTIDE SEQUENCE</scope>
</reference>
<dbReference type="EMBL" id="BQNB010019548">
    <property type="protein sequence ID" value="GJT86458.1"/>
    <property type="molecule type" value="Genomic_DNA"/>
</dbReference>
<proteinExistence type="predicted"/>
<reference evidence="1" key="1">
    <citation type="journal article" date="2022" name="Int. J. Mol. Sci.">
        <title>Draft Genome of Tanacetum Coccineum: Genomic Comparison of Closely Related Tanacetum-Family Plants.</title>
        <authorList>
            <person name="Yamashiro T."/>
            <person name="Shiraishi A."/>
            <person name="Nakayama K."/>
            <person name="Satake H."/>
        </authorList>
    </citation>
    <scope>NUCLEOTIDE SEQUENCE</scope>
</reference>
<organism evidence="1 2">
    <name type="scientific">Tanacetum coccineum</name>
    <dbReference type="NCBI Taxonomy" id="301880"/>
    <lineage>
        <taxon>Eukaryota</taxon>
        <taxon>Viridiplantae</taxon>
        <taxon>Streptophyta</taxon>
        <taxon>Embryophyta</taxon>
        <taxon>Tracheophyta</taxon>
        <taxon>Spermatophyta</taxon>
        <taxon>Magnoliopsida</taxon>
        <taxon>eudicotyledons</taxon>
        <taxon>Gunneridae</taxon>
        <taxon>Pentapetalae</taxon>
        <taxon>asterids</taxon>
        <taxon>campanulids</taxon>
        <taxon>Asterales</taxon>
        <taxon>Asteraceae</taxon>
        <taxon>Asteroideae</taxon>
        <taxon>Anthemideae</taxon>
        <taxon>Anthemidinae</taxon>
        <taxon>Tanacetum</taxon>
    </lineage>
</organism>
<comment type="caution">
    <text evidence="1">The sequence shown here is derived from an EMBL/GenBank/DDBJ whole genome shotgun (WGS) entry which is preliminary data.</text>
</comment>
<gene>
    <name evidence="1" type="ORF">Tco_1068175</name>
</gene>